<feature type="domain" description="ENTH" evidence="6">
    <location>
        <begin position="106"/>
        <end position="230"/>
    </location>
</feature>
<dbReference type="EMBL" id="JAPMOS010000002">
    <property type="protein sequence ID" value="KAJ4462640.1"/>
    <property type="molecule type" value="Genomic_DNA"/>
</dbReference>
<dbReference type="Gene3D" id="1.10.168.10">
    <property type="entry name" value="Phosducin, domain 2"/>
    <property type="match status" value="1"/>
</dbReference>
<feature type="compositionally biased region" description="Basic and acidic residues" evidence="4">
    <location>
        <begin position="705"/>
        <end position="722"/>
    </location>
</feature>
<dbReference type="PANTHER" id="PTHR12276">
    <property type="entry name" value="EPSIN/ENT-RELATED"/>
    <property type="match status" value="1"/>
</dbReference>
<dbReference type="PROSITE" id="PS50102">
    <property type="entry name" value="RRM"/>
    <property type="match status" value="1"/>
</dbReference>
<feature type="region of interest" description="Disordered" evidence="4">
    <location>
        <begin position="288"/>
        <end position="451"/>
    </location>
</feature>
<keyword evidence="3" id="KW-1133">Transmembrane helix</keyword>
<dbReference type="Proteomes" id="UP001141327">
    <property type="component" value="Unassembled WGS sequence"/>
</dbReference>
<dbReference type="Gene3D" id="1.25.40.90">
    <property type="match status" value="1"/>
</dbReference>
<dbReference type="Gene3D" id="3.40.30.10">
    <property type="entry name" value="Glutaredoxin"/>
    <property type="match status" value="1"/>
</dbReference>
<name>A0ABQ8UU48_9EUKA</name>
<feature type="compositionally biased region" description="Low complexity" evidence="4">
    <location>
        <begin position="396"/>
        <end position="423"/>
    </location>
</feature>
<feature type="region of interest" description="Disordered" evidence="4">
    <location>
        <begin position="685"/>
        <end position="729"/>
    </location>
</feature>
<dbReference type="InterPro" id="IPR023196">
    <property type="entry name" value="Phosducin_N_dom_sf"/>
</dbReference>
<reference evidence="7" key="1">
    <citation type="journal article" date="2022" name="bioRxiv">
        <title>Genomics of Preaxostyla Flagellates Illuminates Evolutionary Transitions and the Path Towards Mitochondrial Loss.</title>
        <authorList>
            <person name="Novak L.V.F."/>
            <person name="Treitli S.C."/>
            <person name="Pyrih J."/>
            <person name="Halakuc P."/>
            <person name="Pipaliya S.V."/>
            <person name="Vacek V."/>
            <person name="Brzon O."/>
            <person name="Soukal P."/>
            <person name="Eme L."/>
            <person name="Dacks J.B."/>
            <person name="Karnkowska A."/>
            <person name="Elias M."/>
            <person name="Hampl V."/>
        </authorList>
    </citation>
    <scope>NUCLEOTIDE SEQUENCE</scope>
    <source>
        <strain evidence="7">RCP-MX</strain>
    </source>
</reference>
<feature type="transmembrane region" description="Helical" evidence="3">
    <location>
        <begin position="145"/>
        <end position="167"/>
    </location>
</feature>
<keyword evidence="3" id="KW-0812">Transmembrane</keyword>
<dbReference type="Pfam" id="PF00076">
    <property type="entry name" value="RRM_1"/>
    <property type="match status" value="1"/>
</dbReference>
<dbReference type="SMART" id="SM00360">
    <property type="entry name" value="RRM"/>
    <property type="match status" value="1"/>
</dbReference>
<dbReference type="SMART" id="SM00273">
    <property type="entry name" value="ENTH"/>
    <property type="match status" value="1"/>
</dbReference>
<feature type="domain" description="RRM" evidence="5">
    <location>
        <begin position="608"/>
        <end position="686"/>
    </location>
</feature>
<dbReference type="InterPro" id="IPR036249">
    <property type="entry name" value="Thioredoxin-like_sf"/>
</dbReference>
<evidence type="ECO:0000256" key="3">
    <source>
        <dbReference type="PROSITE-ProRule" id="PRU00243"/>
    </source>
</evidence>
<dbReference type="CDD" id="cd02987">
    <property type="entry name" value="Phd_like_Phd"/>
    <property type="match status" value="1"/>
</dbReference>
<proteinExistence type="inferred from homology"/>
<dbReference type="InterPro" id="IPR012677">
    <property type="entry name" value="Nucleotide-bd_a/b_plait_sf"/>
</dbReference>
<evidence type="ECO:0000259" key="5">
    <source>
        <dbReference type="PROSITE" id="PS50102"/>
    </source>
</evidence>
<feature type="compositionally biased region" description="Acidic residues" evidence="4">
    <location>
        <begin position="1075"/>
        <end position="1087"/>
    </location>
</feature>
<dbReference type="InterPro" id="IPR013809">
    <property type="entry name" value="ENTH"/>
</dbReference>
<protein>
    <submittedName>
        <fullName evidence="7">Epsin</fullName>
    </submittedName>
</protein>
<dbReference type="SUPFAM" id="SSF48464">
    <property type="entry name" value="ENTH/VHS domain"/>
    <property type="match status" value="1"/>
</dbReference>
<feature type="region of interest" description="Disordered" evidence="4">
    <location>
        <begin position="467"/>
        <end position="523"/>
    </location>
</feature>
<feature type="compositionally biased region" description="Low complexity" evidence="4">
    <location>
        <begin position="1064"/>
        <end position="1074"/>
    </location>
</feature>
<dbReference type="PROSITE" id="PS50942">
    <property type="entry name" value="ENTH"/>
    <property type="match status" value="1"/>
</dbReference>
<keyword evidence="8" id="KW-1185">Reference proteome</keyword>
<dbReference type="InterPro" id="IPR001200">
    <property type="entry name" value="Phosducin"/>
</dbReference>
<feature type="compositionally biased region" description="Basic residues" evidence="4">
    <location>
        <begin position="685"/>
        <end position="703"/>
    </location>
</feature>
<comment type="caution">
    <text evidence="3">Lacks conserved residue(s) required for the propagation of feature annotation.</text>
</comment>
<dbReference type="SUPFAM" id="SSF54928">
    <property type="entry name" value="RNA-binding domain, RBD"/>
    <property type="match status" value="1"/>
</dbReference>
<sequence length="1087" mass="116296">MDPRLEQVVKVTLALPGRRWIQPQITDHNLCCRILRLQHLQHGVGTERDGTNRASVIGRGQSASSFLEQSPIDGLSAFCSVRARRPFGPSSTLTNTPRFSIAILRKTAIAGTDIERMVKKATSDEPGPADSEIMRKISDATNRPVCALLITYHVFWAVVALQALLLLEYMLRCGSQQVLQEARDQIYRIRSLMSYQYIDEKQIDQGANIREKAKFLTEFINDDAQITEAREEARRTRDKYSGLGSGAWQGTGSGGGYGGGMGSSGSYGGGMGSSYGGGTGSSYGGGVGSSRYSSGEDDYNPSDNRASGYGGASSRYSSGSAGYGDDDYGRPASSRAPSPPPAPVRSVPAVSPAPRPTPMASTRSTPVSVAGAKPRSAPPRPIAATPPESDSPLINMSAMRSAPAPSSTTTPAPSPARSAGTGAFWAATSAAQSDDDFDPRAAPKPPQNIGADFFAGARTAAPVAAPPVLSTSLFGGPVSTASTPASSAPPTPTPAPAPVQPLSTQASPAATPTPAPSPAKSTPPLAYQLFAQAQQTPAPTAQQPDLIAVSPAPAPQSAQPKAGGVFDLADLAGGLVGLLALAAFSTKRWPISSLYRWRKNDLPRDHRAPVVVSPLTRNINEGHVREIFSKFGDVKRVDFPIDPRANLPRGFAYIEYMSRADAERAVELVNNSPIDGEMVTVKFVLPRKRVPPPRRSPARRSPARRQPEPLSEARARGQETRSCRPRGQKASGCTLPVAVLFLWFQSQPFVEQKRIEALANLDVLDDEPHPAPALQGIRRSANTGPKGVLADYREACARAKAAQAAEQQAILDKLKQNTPYYSTLDQGNDEELQALRQRRMSELKATQGRRTTSYGHVREVTPDQYVDIVDHEDPMVSVVVHLFEPGQAACMRLNELLESLAQQYPQINFLRVVASAAKPDFDPLALPTLLLYRGGRVVAAIVRALEEMAKATLGDSLPSVSPPVPPPSLPLAPDTPWDTSMMRSNPLCAAASRPAPPPARPTPEVEAYLRRQLGYSGDAALLGVGAMADLRAAQRRVEALLREVDVSDLEQLLIGYDALTNSPAALAEAATQQQPEEEEDEEEEQDR</sequence>
<comment type="similarity">
    <text evidence="1">Belongs to the phosducin family.</text>
</comment>
<dbReference type="Pfam" id="PF01417">
    <property type="entry name" value="ENTH"/>
    <property type="match status" value="1"/>
</dbReference>
<evidence type="ECO:0000256" key="1">
    <source>
        <dbReference type="ARBA" id="ARBA00009686"/>
    </source>
</evidence>
<evidence type="ECO:0000259" key="6">
    <source>
        <dbReference type="PROSITE" id="PS50942"/>
    </source>
</evidence>
<gene>
    <name evidence="7" type="ORF">PAPYR_635</name>
</gene>
<feature type="compositionally biased region" description="Low complexity" evidence="4">
    <location>
        <begin position="501"/>
        <end position="510"/>
    </location>
</feature>
<dbReference type="InterPro" id="IPR008942">
    <property type="entry name" value="ENTH_VHS"/>
</dbReference>
<keyword evidence="2" id="KW-0694">RNA-binding</keyword>
<dbReference type="SUPFAM" id="SSF52833">
    <property type="entry name" value="Thioredoxin-like"/>
    <property type="match status" value="1"/>
</dbReference>
<feature type="region of interest" description="Disordered" evidence="4">
    <location>
        <begin position="1064"/>
        <end position="1087"/>
    </location>
</feature>
<evidence type="ECO:0000256" key="4">
    <source>
        <dbReference type="SAM" id="MobiDB-lite"/>
    </source>
</evidence>
<evidence type="ECO:0000256" key="2">
    <source>
        <dbReference type="PROSITE-ProRule" id="PRU00176"/>
    </source>
</evidence>
<dbReference type="Pfam" id="PF02114">
    <property type="entry name" value="Phosducin"/>
    <property type="match status" value="1"/>
</dbReference>
<dbReference type="PANTHER" id="PTHR12276:SF45">
    <property type="entry name" value="CLATHRIN INTERACTOR 1"/>
    <property type="match status" value="1"/>
</dbReference>
<comment type="caution">
    <text evidence="7">The sequence shown here is derived from an EMBL/GenBank/DDBJ whole genome shotgun (WGS) entry which is preliminary data.</text>
</comment>
<dbReference type="CDD" id="cd03571">
    <property type="entry name" value="ENTH"/>
    <property type="match status" value="1"/>
</dbReference>
<dbReference type="CDD" id="cd12365">
    <property type="entry name" value="RRM_RNPS1"/>
    <property type="match status" value="1"/>
</dbReference>
<dbReference type="InterPro" id="IPR034201">
    <property type="entry name" value="RNPS1_RRM"/>
</dbReference>
<dbReference type="InterPro" id="IPR000504">
    <property type="entry name" value="RRM_dom"/>
</dbReference>
<dbReference type="InterPro" id="IPR024253">
    <property type="entry name" value="Phosducin_thioredoxin-like_dom"/>
</dbReference>
<keyword evidence="3" id="KW-0472">Membrane</keyword>
<evidence type="ECO:0000313" key="7">
    <source>
        <dbReference type="EMBL" id="KAJ4462640.1"/>
    </source>
</evidence>
<dbReference type="InterPro" id="IPR035979">
    <property type="entry name" value="RBD_domain_sf"/>
</dbReference>
<feature type="compositionally biased region" description="Pro residues" evidence="4">
    <location>
        <begin position="487"/>
        <end position="499"/>
    </location>
</feature>
<evidence type="ECO:0000313" key="8">
    <source>
        <dbReference type="Proteomes" id="UP001141327"/>
    </source>
</evidence>
<accession>A0ABQ8UU48</accession>
<organism evidence="7 8">
    <name type="scientific">Paratrimastix pyriformis</name>
    <dbReference type="NCBI Taxonomy" id="342808"/>
    <lineage>
        <taxon>Eukaryota</taxon>
        <taxon>Metamonada</taxon>
        <taxon>Preaxostyla</taxon>
        <taxon>Paratrimastigidae</taxon>
        <taxon>Paratrimastix</taxon>
    </lineage>
</organism>
<dbReference type="Gene3D" id="3.30.70.330">
    <property type="match status" value="1"/>
</dbReference>